<keyword evidence="2 5" id="KW-0479">Metal-binding</keyword>
<dbReference type="Pfam" id="PF08240">
    <property type="entry name" value="ADH_N"/>
    <property type="match status" value="1"/>
</dbReference>
<reference evidence="7 8" key="1">
    <citation type="submission" date="2017-08" db="EMBL/GenBank/DDBJ databases">
        <title>Infants hospitalized years apart are colonized by the same room-sourced microbial strains.</title>
        <authorList>
            <person name="Brooks B."/>
            <person name="Olm M.R."/>
            <person name="Firek B.A."/>
            <person name="Baker R."/>
            <person name="Thomas B.C."/>
            <person name="Morowitz M.J."/>
            <person name="Banfield J.F."/>
        </authorList>
    </citation>
    <scope>NUCLEOTIDE SEQUENCE [LARGE SCALE GENOMIC DNA]</scope>
    <source>
        <strain evidence="7">S2_003_000_R2_14</strain>
    </source>
</reference>
<dbReference type="InterPro" id="IPR047109">
    <property type="entry name" value="CAD-like"/>
</dbReference>
<comment type="similarity">
    <text evidence="5">Belongs to the zinc-containing alcohol dehydrogenase family.</text>
</comment>
<evidence type="ECO:0000313" key="7">
    <source>
        <dbReference type="EMBL" id="PZR04873.1"/>
    </source>
</evidence>
<dbReference type="InterPro" id="IPR013149">
    <property type="entry name" value="ADH-like_C"/>
</dbReference>
<dbReference type="InterPro" id="IPR013154">
    <property type="entry name" value="ADH-like_N"/>
</dbReference>
<evidence type="ECO:0000313" key="8">
    <source>
        <dbReference type="Proteomes" id="UP000249061"/>
    </source>
</evidence>
<organism evidence="7 8">
    <name type="scientific">Archangium gephyra</name>
    <dbReference type="NCBI Taxonomy" id="48"/>
    <lineage>
        <taxon>Bacteria</taxon>
        <taxon>Pseudomonadati</taxon>
        <taxon>Myxococcota</taxon>
        <taxon>Myxococcia</taxon>
        <taxon>Myxococcales</taxon>
        <taxon>Cystobacterineae</taxon>
        <taxon>Archangiaceae</taxon>
        <taxon>Archangium</taxon>
    </lineage>
</organism>
<dbReference type="FunFam" id="3.40.50.720:FF:000022">
    <property type="entry name" value="Cinnamyl alcohol dehydrogenase"/>
    <property type="match status" value="1"/>
</dbReference>
<keyword evidence="4" id="KW-0560">Oxidoreductase</keyword>
<dbReference type="InterPro" id="IPR020843">
    <property type="entry name" value="ER"/>
</dbReference>
<name>A0A2W5SVT8_9BACT</name>
<evidence type="ECO:0000256" key="4">
    <source>
        <dbReference type="ARBA" id="ARBA00023002"/>
    </source>
</evidence>
<gene>
    <name evidence="7" type="ORF">DI536_33515</name>
</gene>
<evidence type="ECO:0000256" key="2">
    <source>
        <dbReference type="ARBA" id="ARBA00022723"/>
    </source>
</evidence>
<dbReference type="SUPFAM" id="SSF50129">
    <property type="entry name" value="GroES-like"/>
    <property type="match status" value="1"/>
</dbReference>
<dbReference type="SMART" id="SM00829">
    <property type="entry name" value="PKS_ER"/>
    <property type="match status" value="1"/>
</dbReference>
<evidence type="ECO:0000256" key="5">
    <source>
        <dbReference type="RuleBase" id="RU361277"/>
    </source>
</evidence>
<sequence>MKTHGYAALKPGSELHPFDFERRALRSDDVALEVHYCGVCHTDLHLARNDWGFSRYPLVPGHEIVGRVIEVGSAVTRHRVGDLVAIGVNVDSCGQCTHCKSGDETLCLEGSTLTYNGTDRVSGEVTYGGYPKHLVVKHRFALKVPAQLDASKVGPLLCAGTTMWTPLKQWNAGPGTRVGIVGLGGLGHLGVKLAAALGCEVTAITRSAAKSAEAKSLGARHTLVSTDAAAMKKHERAFDLVIDTIPVQHDLRPYVPLLDIDATLVAVGAITMSAQLDMMPLTTHRRRVAAAGAGGTAPTQEMLDFCAEKNVLPETELIGIEQLGAAFERMERGDVRYRFVIDLATLR</sequence>
<dbReference type="Gene3D" id="3.40.50.720">
    <property type="entry name" value="NAD(P)-binding Rossmann-like Domain"/>
    <property type="match status" value="1"/>
</dbReference>
<evidence type="ECO:0000256" key="1">
    <source>
        <dbReference type="ARBA" id="ARBA00001947"/>
    </source>
</evidence>
<feature type="domain" description="Enoyl reductase (ER)" evidence="6">
    <location>
        <begin position="12"/>
        <end position="341"/>
    </location>
</feature>
<dbReference type="InterPro" id="IPR036291">
    <property type="entry name" value="NAD(P)-bd_dom_sf"/>
</dbReference>
<dbReference type="AlphaFoldDB" id="A0A2W5SVT8"/>
<proteinExistence type="inferred from homology"/>
<dbReference type="PROSITE" id="PS00059">
    <property type="entry name" value="ADH_ZINC"/>
    <property type="match status" value="1"/>
</dbReference>
<dbReference type="Proteomes" id="UP000249061">
    <property type="component" value="Unassembled WGS sequence"/>
</dbReference>
<dbReference type="InterPro" id="IPR011032">
    <property type="entry name" value="GroES-like_sf"/>
</dbReference>
<dbReference type="Pfam" id="PF00107">
    <property type="entry name" value="ADH_zinc_N"/>
    <property type="match status" value="1"/>
</dbReference>
<dbReference type="GO" id="GO:0008270">
    <property type="term" value="F:zinc ion binding"/>
    <property type="evidence" value="ECO:0007669"/>
    <property type="project" value="InterPro"/>
</dbReference>
<comment type="caution">
    <text evidence="7">The sequence shown here is derived from an EMBL/GenBank/DDBJ whole genome shotgun (WGS) entry which is preliminary data.</text>
</comment>
<accession>A0A2W5SVT8</accession>
<dbReference type="Gene3D" id="3.90.180.10">
    <property type="entry name" value="Medium-chain alcohol dehydrogenases, catalytic domain"/>
    <property type="match status" value="1"/>
</dbReference>
<dbReference type="GO" id="GO:0008106">
    <property type="term" value="F:alcohol dehydrogenase (NADP+) activity"/>
    <property type="evidence" value="ECO:0007669"/>
    <property type="project" value="UniProtKB-ARBA"/>
</dbReference>
<keyword evidence="3 5" id="KW-0862">Zinc</keyword>
<comment type="cofactor">
    <cofactor evidence="1 5">
        <name>Zn(2+)</name>
        <dbReference type="ChEBI" id="CHEBI:29105"/>
    </cofactor>
</comment>
<dbReference type="PANTHER" id="PTHR42683">
    <property type="entry name" value="ALDEHYDE REDUCTASE"/>
    <property type="match status" value="1"/>
</dbReference>
<dbReference type="SUPFAM" id="SSF51735">
    <property type="entry name" value="NAD(P)-binding Rossmann-fold domains"/>
    <property type="match status" value="1"/>
</dbReference>
<evidence type="ECO:0000259" key="6">
    <source>
        <dbReference type="SMART" id="SM00829"/>
    </source>
</evidence>
<dbReference type="InterPro" id="IPR002328">
    <property type="entry name" value="ADH_Zn_CS"/>
</dbReference>
<evidence type="ECO:0000256" key="3">
    <source>
        <dbReference type="ARBA" id="ARBA00022833"/>
    </source>
</evidence>
<protein>
    <submittedName>
        <fullName evidence="7">Hydroxyacid dehydrogenase</fullName>
    </submittedName>
</protein>
<dbReference type="CDD" id="cd05283">
    <property type="entry name" value="CAD1"/>
    <property type="match status" value="1"/>
</dbReference>
<dbReference type="EMBL" id="QFQP01000051">
    <property type="protein sequence ID" value="PZR04873.1"/>
    <property type="molecule type" value="Genomic_DNA"/>
</dbReference>